<dbReference type="RefSeq" id="WP_166324233.1">
    <property type="nucleotide sequence ID" value="NZ_CP049934.1"/>
</dbReference>
<dbReference type="AlphaFoldDB" id="A0A6G8FKB5"/>
<sequence length="198" mass="20530">MKKSAKAAIATGAAAVLLLGSAGTLAYWNDTATLSGQNAITAGDLQLTTTGTPTWKIQHTNGTESTVSNIASVRLVPGDKLTYSFPASIKAQGQNLRFKVGLTGDSITLPANPTAADKALADQLELSAEFDVAGATKVSGQTNTFEHKKNVATSYVTTITATITWPFNEPAAKDNLAVTGQVNLSNFSINVTQVDGSL</sequence>
<dbReference type="NCBIfam" id="TIGR04089">
    <property type="entry name" value="exp_by_SipW_III"/>
    <property type="match status" value="1"/>
</dbReference>
<accession>A0A6G8FKB5</accession>
<dbReference type="InterPro" id="IPR024006">
    <property type="entry name" value="Alt_signal_exp_actinobact"/>
</dbReference>
<evidence type="ECO:0000313" key="3">
    <source>
        <dbReference type="Proteomes" id="UP000501387"/>
    </source>
</evidence>
<evidence type="ECO:0000256" key="1">
    <source>
        <dbReference type="SAM" id="SignalP"/>
    </source>
</evidence>
<dbReference type="KEGG" id="lins:G7067_10955"/>
<keyword evidence="3" id="KW-1185">Reference proteome</keyword>
<gene>
    <name evidence="2" type="ORF">G7067_10955</name>
</gene>
<feature type="chain" id="PRO_5038599698" evidence="1">
    <location>
        <begin position="27"/>
        <end position="198"/>
    </location>
</feature>
<proteinExistence type="predicted"/>
<dbReference type="NCBIfam" id="TIGR04088">
    <property type="entry name" value="cognate_SipW"/>
    <property type="match status" value="1"/>
</dbReference>
<organism evidence="2 3">
    <name type="scientific">Leucobacter insecticola</name>
    <dbReference type="NCBI Taxonomy" id="2714934"/>
    <lineage>
        <taxon>Bacteria</taxon>
        <taxon>Bacillati</taxon>
        <taxon>Actinomycetota</taxon>
        <taxon>Actinomycetes</taxon>
        <taxon>Micrococcales</taxon>
        <taxon>Microbacteriaceae</taxon>
        <taxon>Leucobacter</taxon>
    </lineage>
</organism>
<keyword evidence="1" id="KW-0732">Signal</keyword>
<feature type="signal peptide" evidence="1">
    <location>
        <begin position="1"/>
        <end position="26"/>
    </location>
</feature>
<protein>
    <submittedName>
        <fullName evidence="2">Alternate-type signal peptide domain-containing protein</fullName>
    </submittedName>
</protein>
<dbReference type="Proteomes" id="UP000501387">
    <property type="component" value="Chromosome"/>
</dbReference>
<name>A0A6G8FKB5_9MICO</name>
<reference evidence="2 3" key="1">
    <citation type="submission" date="2020-03" db="EMBL/GenBank/DDBJ databases">
        <title>Leucobacter sp. nov., isolated from beetles.</title>
        <authorList>
            <person name="Hyun D.-W."/>
            <person name="Bae J.-W."/>
        </authorList>
    </citation>
    <scope>NUCLEOTIDE SEQUENCE [LARGE SCALE GENOMIC DNA]</scope>
    <source>
        <strain evidence="2 3">HDW9B</strain>
    </source>
</reference>
<dbReference type="EMBL" id="CP049934">
    <property type="protein sequence ID" value="QIM16801.1"/>
    <property type="molecule type" value="Genomic_DNA"/>
</dbReference>
<dbReference type="InterPro" id="IPR023833">
    <property type="entry name" value="Signal_pept_SipW-depend-type"/>
</dbReference>
<evidence type="ECO:0000313" key="2">
    <source>
        <dbReference type="EMBL" id="QIM16801.1"/>
    </source>
</evidence>